<dbReference type="AlphaFoldDB" id="A0A1E5QGZ1"/>
<dbReference type="RefSeq" id="WP_069968569.1">
    <property type="nucleotide sequence ID" value="NZ_CM124774.1"/>
</dbReference>
<protein>
    <submittedName>
        <fullName evidence="1">RNA polymerase subunit sigma-70</fullName>
    </submittedName>
</protein>
<dbReference type="EMBL" id="MJGC01000077">
    <property type="protein sequence ID" value="OEJ73960.1"/>
    <property type="molecule type" value="Genomic_DNA"/>
</dbReference>
<dbReference type="STRING" id="1781255.BH720_17055"/>
<gene>
    <name evidence="1" type="ORF">BH720_17055</name>
</gene>
<name>A0A1E5QGZ1_9CYAN</name>
<comment type="caution">
    <text evidence="1">The sequence shown here is derived from an EMBL/GenBank/DDBJ whole genome shotgun (WGS) entry which is preliminary data.</text>
</comment>
<accession>A0A1E5QGZ1</accession>
<reference evidence="1" key="1">
    <citation type="submission" date="2016-09" db="EMBL/GenBank/DDBJ databases">
        <title>Draft genome of thermotolerant cyanobacterium Desertifilum sp. strain IPPAS B-1220.</title>
        <authorList>
            <person name="Sinetova M.A."/>
            <person name="Bolakhan K."/>
            <person name="Zayadan B.K."/>
            <person name="Mironov K.S."/>
            <person name="Ustinova V."/>
            <person name="Kupriyanova E.V."/>
            <person name="Sidorov R.A."/>
            <person name="Skrypnik A.N."/>
            <person name="Gogoleva N.E."/>
            <person name="Gogolev Y.V."/>
            <person name="Los D.A."/>
        </authorList>
    </citation>
    <scope>NUCLEOTIDE SEQUENCE [LARGE SCALE GENOMIC DNA]</scope>
    <source>
        <strain evidence="1">IPPAS B-1220</strain>
    </source>
</reference>
<proteinExistence type="predicted"/>
<dbReference type="OrthoDB" id="557511at2"/>
<sequence>MQLPHFPECNHSLIKALFHHSDGELVTLFQRHPECGRYFTAIFCRYYPIVYTLISHSARDDRGTLSRTPVQADYLFALTWRHIYHELGGLDLRFAKPAATAGSPQSQQTAEVSEGNLTLQNWLIDMTAYCINHAELPPVESIYYVLQDASPPLWCYLEQALEQLPPEIRLMILMSQTFHWSETRISAYLQAEGETLSPAAVKQRLQEGFQLLENALPADIQEIYLGKDSAQTANGTATHSTPAIGR</sequence>
<organism evidence="1">
    <name type="scientific">Desertifilum tharense IPPAS B-1220</name>
    <dbReference type="NCBI Taxonomy" id="1781255"/>
    <lineage>
        <taxon>Bacteria</taxon>
        <taxon>Bacillati</taxon>
        <taxon>Cyanobacteriota</taxon>
        <taxon>Cyanophyceae</taxon>
        <taxon>Desertifilales</taxon>
        <taxon>Desertifilaceae</taxon>
        <taxon>Desertifilum</taxon>
    </lineage>
</organism>
<evidence type="ECO:0000313" key="1">
    <source>
        <dbReference type="EMBL" id="OEJ73960.1"/>
    </source>
</evidence>